<gene>
    <name evidence="11" type="ORF">DAEQUDRAFT_764735</name>
</gene>
<dbReference type="PROSITE" id="PS01095">
    <property type="entry name" value="GH18_1"/>
    <property type="match status" value="1"/>
</dbReference>
<reference evidence="11 12" key="1">
    <citation type="journal article" date="2016" name="Mol. Biol. Evol.">
        <title>Comparative Genomics of Early-Diverging Mushroom-Forming Fungi Provides Insights into the Origins of Lignocellulose Decay Capabilities.</title>
        <authorList>
            <person name="Nagy L.G."/>
            <person name="Riley R."/>
            <person name="Tritt A."/>
            <person name="Adam C."/>
            <person name="Daum C."/>
            <person name="Floudas D."/>
            <person name="Sun H."/>
            <person name="Yadav J.S."/>
            <person name="Pangilinan J."/>
            <person name="Larsson K.H."/>
            <person name="Matsuura K."/>
            <person name="Barry K."/>
            <person name="Labutti K."/>
            <person name="Kuo R."/>
            <person name="Ohm R.A."/>
            <person name="Bhattacharya S.S."/>
            <person name="Shirouzu T."/>
            <person name="Yoshinaga Y."/>
            <person name="Martin F.M."/>
            <person name="Grigoriev I.V."/>
            <person name="Hibbett D.S."/>
        </authorList>
    </citation>
    <scope>NUCLEOTIDE SEQUENCE [LARGE SCALE GENOMIC DNA]</scope>
    <source>
        <strain evidence="11 12">L-15889</strain>
    </source>
</reference>
<dbReference type="InterPro" id="IPR001223">
    <property type="entry name" value="Glyco_hydro18_cat"/>
</dbReference>
<evidence type="ECO:0000256" key="5">
    <source>
        <dbReference type="ARBA" id="ARBA00023295"/>
    </source>
</evidence>
<dbReference type="InterPro" id="IPR050314">
    <property type="entry name" value="Glycosyl_Hydrlase_18"/>
</dbReference>
<evidence type="ECO:0000256" key="7">
    <source>
        <dbReference type="RuleBase" id="RU000489"/>
    </source>
</evidence>
<dbReference type="PROSITE" id="PS51910">
    <property type="entry name" value="GH18_2"/>
    <property type="match status" value="1"/>
</dbReference>
<dbReference type="SMART" id="SM00636">
    <property type="entry name" value="Glyco_18"/>
    <property type="match status" value="1"/>
</dbReference>
<comment type="similarity">
    <text evidence="8">Belongs to the glycosyl hydrolase 18 family.</text>
</comment>
<feature type="region of interest" description="Disordered" evidence="9">
    <location>
        <begin position="1"/>
        <end position="28"/>
    </location>
</feature>
<dbReference type="GO" id="GO:0000272">
    <property type="term" value="P:polysaccharide catabolic process"/>
    <property type="evidence" value="ECO:0007669"/>
    <property type="project" value="UniProtKB-KW"/>
</dbReference>
<feature type="domain" description="GH18" evidence="10">
    <location>
        <begin position="29"/>
        <end position="450"/>
    </location>
</feature>
<evidence type="ECO:0000256" key="3">
    <source>
        <dbReference type="ARBA" id="ARBA00023024"/>
    </source>
</evidence>
<dbReference type="OrthoDB" id="73875at2759"/>
<dbReference type="InterPro" id="IPR017853">
    <property type="entry name" value="GH"/>
</dbReference>
<evidence type="ECO:0000313" key="11">
    <source>
        <dbReference type="EMBL" id="KZT70279.1"/>
    </source>
</evidence>
<keyword evidence="6" id="KW-0624">Polysaccharide degradation</keyword>
<evidence type="ECO:0000256" key="1">
    <source>
        <dbReference type="ARBA" id="ARBA00000822"/>
    </source>
</evidence>
<dbReference type="GO" id="GO:0008843">
    <property type="term" value="F:endochitinase activity"/>
    <property type="evidence" value="ECO:0007669"/>
    <property type="project" value="UniProtKB-EC"/>
</dbReference>
<sequence>MRIPFLTSSDSKSTRPQKAASKQKRASKPLAAAYYPDWSSDSFPPSSLDYSKFDILLFAFATPNSSNGITWDSGSTSTLQSLVSTAHSSGHGTKIVLSIGGWSGSYYFSQVMKSVNRAAFTQACIDAVNTYDLDGIDIDWEYPNESGAGNPYSSADAANLLSFFTSLRSALGSDKIISAAVTDLPWVGSDGSPLTDVSAYAKQMTYANIMNYDVFGASSTPGPNAPLGDLCGTSSLPQYNAEAAVKQWTAANFPADQLMLGLPLYGYVSDSTKTSLSDGTLQHTNGSALEAYREEVLGLAGKSYAAAQMPTDLDETDSDAELNALNGAHPHPVATQDLSNLTTPASGNLSSYYGSQIAFSDLVYQGALMETSSKTFTVMNGYTYAWDNCSDTPFLYDTSRTTVVTFDDPSSLIDKATFARNSGLAGAFTWSLDQDYNYVLQNAIRSGLGL</sequence>
<keyword evidence="3" id="KW-0146">Chitin degradation</keyword>
<name>A0A165R432_9APHY</name>
<keyword evidence="5 7" id="KW-0326">Glycosidase</keyword>
<dbReference type="Proteomes" id="UP000076727">
    <property type="component" value="Unassembled WGS sequence"/>
</dbReference>
<dbReference type="SUPFAM" id="SSF51445">
    <property type="entry name" value="(Trans)glycosidases"/>
    <property type="match status" value="1"/>
</dbReference>
<proteinExistence type="inferred from homology"/>
<evidence type="ECO:0000313" key="12">
    <source>
        <dbReference type="Proteomes" id="UP000076727"/>
    </source>
</evidence>
<evidence type="ECO:0000256" key="6">
    <source>
        <dbReference type="ARBA" id="ARBA00023326"/>
    </source>
</evidence>
<organism evidence="11 12">
    <name type="scientific">Daedalea quercina L-15889</name>
    <dbReference type="NCBI Taxonomy" id="1314783"/>
    <lineage>
        <taxon>Eukaryota</taxon>
        <taxon>Fungi</taxon>
        <taxon>Dikarya</taxon>
        <taxon>Basidiomycota</taxon>
        <taxon>Agaricomycotina</taxon>
        <taxon>Agaricomycetes</taxon>
        <taxon>Polyporales</taxon>
        <taxon>Fomitopsis</taxon>
    </lineage>
</organism>
<dbReference type="GO" id="GO:0005576">
    <property type="term" value="C:extracellular region"/>
    <property type="evidence" value="ECO:0007669"/>
    <property type="project" value="TreeGrafter"/>
</dbReference>
<dbReference type="PANTHER" id="PTHR11177">
    <property type="entry name" value="CHITINASE"/>
    <property type="match status" value="1"/>
</dbReference>
<dbReference type="GO" id="GO:0008061">
    <property type="term" value="F:chitin binding"/>
    <property type="evidence" value="ECO:0007669"/>
    <property type="project" value="InterPro"/>
</dbReference>
<keyword evidence="2 7" id="KW-0378">Hydrolase</keyword>
<dbReference type="AlphaFoldDB" id="A0A165R432"/>
<protein>
    <submittedName>
        <fullName evidence="11">Glycoside hydrolase family 18 protein</fullName>
    </submittedName>
</protein>
<dbReference type="Gene3D" id="3.20.20.80">
    <property type="entry name" value="Glycosidases"/>
    <property type="match status" value="2"/>
</dbReference>
<keyword evidence="4" id="KW-0119">Carbohydrate metabolism</keyword>
<evidence type="ECO:0000256" key="4">
    <source>
        <dbReference type="ARBA" id="ARBA00023277"/>
    </source>
</evidence>
<dbReference type="STRING" id="1314783.A0A165R432"/>
<evidence type="ECO:0000256" key="9">
    <source>
        <dbReference type="SAM" id="MobiDB-lite"/>
    </source>
</evidence>
<evidence type="ECO:0000259" key="10">
    <source>
        <dbReference type="PROSITE" id="PS51910"/>
    </source>
</evidence>
<dbReference type="EMBL" id="KV429052">
    <property type="protein sequence ID" value="KZT70279.1"/>
    <property type="molecule type" value="Genomic_DNA"/>
</dbReference>
<accession>A0A165R432</accession>
<dbReference type="InterPro" id="IPR001579">
    <property type="entry name" value="Glyco_hydro_18_chit_AS"/>
</dbReference>
<dbReference type="InterPro" id="IPR011583">
    <property type="entry name" value="Chitinase_II/V-like_cat"/>
</dbReference>
<evidence type="ECO:0000256" key="2">
    <source>
        <dbReference type="ARBA" id="ARBA00022801"/>
    </source>
</evidence>
<evidence type="ECO:0000256" key="8">
    <source>
        <dbReference type="RuleBase" id="RU004453"/>
    </source>
</evidence>
<dbReference type="Pfam" id="PF00704">
    <property type="entry name" value="Glyco_hydro_18"/>
    <property type="match status" value="1"/>
</dbReference>
<dbReference type="PANTHER" id="PTHR11177:SF317">
    <property type="entry name" value="CHITINASE 12-RELATED"/>
    <property type="match status" value="1"/>
</dbReference>
<comment type="catalytic activity">
    <reaction evidence="1">
        <text>Random endo-hydrolysis of N-acetyl-beta-D-glucosaminide (1-&gt;4)-beta-linkages in chitin and chitodextrins.</text>
        <dbReference type="EC" id="3.2.1.14"/>
    </reaction>
</comment>
<dbReference type="GO" id="GO:0006032">
    <property type="term" value="P:chitin catabolic process"/>
    <property type="evidence" value="ECO:0007669"/>
    <property type="project" value="UniProtKB-KW"/>
</dbReference>
<feature type="compositionally biased region" description="Polar residues" evidence="9">
    <location>
        <begin position="1"/>
        <end position="11"/>
    </location>
</feature>
<keyword evidence="12" id="KW-1185">Reference proteome</keyword>